<feature type="compositionally biased region" description="Basic and acidic residues" evidence="2">
    <location>
        <begin position="271"/>
        <end position="296"/>
    </location>
</feature>
<feature type="compositionally biased region" description="Basic and acidic residues" evidence="2">
    <location>
        <begin position="387"/>
        <end position="397"/>
    </location>
</feature>
<feature type="compositionally biased region" description="Acidic residues" evidence="2">
    <location>
        <begin position="548"/>
        <end position="558"/>
    </location>
</feature>
<sequence length="620" mass="69676">MSSYETVTTGRSKRSTAGNRMRELLEKAHQEDDDELFKEVEDDEEFDAPLEVKDVYLEEFADTDEEVEEDEDAEERAIRREERQKVGILQAKGKGRAIYDPVSSLNKNRLKPSKPDPTAELLSDPTISLLDPSLDPSSMAPSTLVLAIRKQRREAKREQRSEARRSNLRASTLKTEKEILEKENQQKINRDKYPSRGKRKVVDDGPKTQDELIAAALEEEERNKEALRDWLKKEDEKRELRKIGRKRVKGPRLTWVSRTVGKLVEIIGEESVVKEVDRGKKKDEAGETEVPTKDVTVDGSSAQIQTTPSTSQPQETAKEDLPGISISEAANGSPTDQPGTTESNQPQKETTFDTPTQKNTIESAKSSEQIEKPLDDSLQQTATSNDTSERATHDPKKPIIPVPPISQPTSTVPITEQDESKYTRNYLILSQIPGGLTEEIKLILGDHVEWDEVLYIPSRNRPINRKPPICPFTGLPARYRHPSTSIPYATKEGYNQIEALLAERYKYDVGGWWVGGEEDVCADGMEGVEGWWEAVNGGWLGGREIPEEEVPEQPEEVDIPMNIEFEDVKGKRKRSKDSQSATPVPATKRAKGKGRASVVEETPMILVDDTKKSNSKGKKK</sequence>
<feature type="region of interest" description="Disordered" evidence="2">
    <location>
        <begin position="268"/>
        <end position="412"/>
    </location>
</feature>
<feature type="region of interest" description="Disordered" evidence="2">
    <location>
        <begin position="548"/>
        <end position="620"/>
    </location>
</feature>
<evidence type="ECO:0000313" key="5">
    <source>
        <dbReference type="Proteomes" id="UP000092583"/>
    </source>
</evidence>
<feature type="compositionally biased region" description="Acidic residues" evidence="2">
    <location>
        <begin position="59"/>
        <end position="74"/>
    </location>
</feature>
<gene>
    <name evidence="4" type="ORF">L486_01964</name>
</gene>
<proteinExistence type="inferred from homology"/>
<dbReference type="PANTHER" id="PTHR13275:SF4">
    <property type="entry name" value="VACUOLAR PROTEIN SORTING-ASSOCIATED PROTEIN 72 HOMOLOG"/>
    <property type="match status" value="1"/>
</dbReference>
<evidence type="ECO:0000259" key="3">
    <source>
        <dbReference type="SMART" id="SM00993"/>
    </source>
</evidence>
<name>A0A1B9J3D4_9TREE</name>
<organism evidence="4 5">
    <name type="scientific">Kwoniella mangroviensis CBS 10435</name>
    <dbReference type="NCBI Taxonomy" id="1331196"/>
    <lineage>
        <taxon>Eukaryota</taxon>
        <taxon>Fungi</taxon>
        <taxon>Dikarya</taxon>
        <taxon>Basidiomycota</taxon>
        <taxon>Agaricomycotina</taxon>
        <taxon>Tremellomycetes</taxon>
        <taxon>Tremellales</taxon>
        <taxon>Cryptococcaceae</taxon>
        <taxon>Kwoniella</taxon>
    </lineage>
</organism>
<evidence type="ECO:0000256" key="1">
    <source>
        <dbReference type="ARBA" id="ARBA00006832"/>
    </source>
</evidence>
<feature type="compositionally biased region" description="Polar residues" evidence="2">
    <location>
        <begin position="328"/>
        <end position="367"/>
    </location>
</feature>
<reference evidence="4 5" key="1">
    <citation type="submission" date="2013-07" db="EMBL/GenBank/DDBJ databases">
        <title>The Genome Sequence of Kwoniella mangroviensis CBS10435.</title>
        <authorList>
            <consortium name="The Broad Institute Genome Sequencing Platform"/>
            <person name="Cuomo C."/>
            <person name="Litvintseva A."/>
            <person name="Chen Y."/>
            <person name="Heitman J."/>
            <person name="Sun S."/>
            <person name="Springer D."/>
            <person name="Dromer F."/>
            <person name="Young S.K."/>
            <person name="Zeng Q."/>
            <person name="Gargeya S."/>
            <person name="Fitzgerald M."/>
            <person name="Abouelleil A."/>
            <person name="Alvarado L."/>
            <person name="Berlin A.M."/>
            <person name="Chapman S.B."/>
            <person name="Dewar J."/>
            <person name="Goldberg J."/>
            <person name="Griggs A."/>
            <person name="Gujja S."/>
            <person name="Hansen M."/>
            <person name="Howarth C."/>
            <person name="Imamovic A."/>
            <person name="Larimer J."/>
            <person name="McCowan C."/>
            <person name="Murphy C."/>
            <person name="Pearson M."/>
            <person name="Priest M."/>
            <person name="Roberts A."/>
            <person name="Saif S."/>
            <person name="Shea T."/>
            <person name="Sykes S."/>
            <person name="Wortman J."/>
            <person name="Nusbaum C."/>
            <person name="Birren B."/>
        </authorList>
    </citation>
    <scope>NUCLEOTIDE SEQUENCE [LARGE SCALE GENOMIC DNA]</scope>
    <source>
        <strain evidence="4 5">CBS 10435</strain>
    </source>
</reference>
<feature type="region of interest" description="Disordered" evidence="2">
    <location>
        <begin position="1"/>
        <end position="21"/>
    </location>
</feature>
<dbReference type="Pfam" id="PF05764">
    <property type="entry name" value="YL1"/>
    <property type="match status" value="1"/>
</dbReference>
<dbReference type="InterPro" id="IPR046757">
    <property type="entry name" value="YL1_N"/>
</dbReference>
<reference evidence="5" key="2">
    <citation type="submission" date="2013-12" db="EMBL/GenBank/DDBJ databases">
        <title>Evolution of pathogenesis and genome organization in the Tremellales.</title>
        <authorList>
            <person name="Cuomo C."/>
            <person name="Litvintseva A."/>
            <person name="Heitman J."/>
            <person name="Chen Y."/>
            <person name="Sun S."/>
            <person name="Springer D."/>
            <person name="Dromer F."/>
            <person name="Young S."/>
            <person name="Zeng Q."/>
            <person name="Chapman S."/>
            <person name="Gujja S."/>
            <person name="Saif S."/>
            <person name="Birren B."/>
        </authorList>
    </citation>
    <scope>NUCLEOTIDE SEQUENCE [LARGE SCALE GENOMIC DNA]</scope>
    <source>
        <strain evidence="5">CBS 10435</strain>
    </source>
</reference>
<dbReference type="OrthoDB" id="78296at2759"/>
<keyword evidence="5" id="KW-1185">Reference proteome</keyword>
<dbReference type="EMBL" id="KI669459">
    <property type="protein sequence ID" value="OCF62296.1"/>
    <property type="molecule type" value="Genomic_DNA"/>
</dbReference>
<evidence type="ECO:0000313" key="4">
    <source>
        <dbReference type="EMBL" id="OCF62296.1"/>
    </source>
</evidence>
<dbReference type="Pfam" id="PF08265">
    <property type="entry name" value="YL1_C"/>
    <property type="match status" value="1"/>
</dbReference>
<feature type="region of interest" description="Disordered" evidence="2">
    <location>
        <begin position="59"/>
        <end position="207"/>
    </location>
</feature>
<dbReference type="PANTHER" id="PTHR13275">
    <property type="entry name" value="YL-1 PROTEIN TRANSCRIPTION FACTOR-LIKE 1"/>
    <property type="match status" value="1"/>
</dbReference>
<feature type="compositionally biased region" description="Low complexity" evidence="2">
    <location>
        <begin position="121"/>
        <end position="138"/>
    </location>
</feature>
<accession>A0A1B9J3D4</accession>
<dbReference type="GO" id="GO:0005634">
    <property type="term" value="C:nucleus"/>
    <property type="evidence" value="ECO:0007669"/>
    <property type="project" value="TreeGrafter"/>
</dbReference>
<dbReference type="InterPro" id="IPR013272">
    <property type="entry name" value="Vps72/YL1_C"/>
</dbReference>
<feature type="compositionally biased region" description="Basic and acidic residues" evidence="2">
    <location>
        <begin position="75"/>
        <end position="85"/>
    </location>
</feature>
<comment type="similarity">
    <text evidence="1">Belongs to the VPS72/YL1 family.</text>
</comment>
<feature type="compositionally biased region" description="Basic and acidic residues" evidence="2">
    <location>
        <begin position="155"/>
        <end position="165"/>
    </location>
</feature>
<feature type="compositionally biased region" description="Low complexity" evidence="2">
    <location>
        <begin position="300"/>
        <end position="315"/>
    </location>
</feature>
<feature type="compositionally biased region" description="Polar residues" evidence="2">
    <location>
        <begin position="377"/>
        <end position="386"/>
    </location>
</feature>
<protein>
    <recommendedName>
        <fullName evidence="3">Vps72/YL1 C-terminal domain-containing protein</fullName>
    </recommendedName>
</protein>
<feature type="compositionally biased region" description="Polar residues" evidence="2">
    <location>
        <begin position="1"/>
        <end position="18"/>
    </location>
</feature>
<dbReference type="AlphaFoldDB" id="A0A1B9J3D4"/>
<evidence type="ECO:0000256" key="2">
    <source>
        <dbReference type="SAM" id="MobiDB-lite"/>
    </source>
</evidence>
<dbReference type="STRING" id="1331196.A0A1B9J3D4"/>
<feature type="compositionally biased region" description="Basic and acidic residues" evidence="2">
    <location>
        <begin position="174"/>
        <end position="207"/>
    </location>
</feature>
<feature type="domain" description="Vps72/YL1 C-terminal" evidence="3">
    <location>
        <begin position="468"/>
        <end position="497"/>
    </location>
</feature>
<dbReference type="SMART" id="SM00993">
    <property type="entry name" value="YL1_C"/>
    <property type="match status" value="1"/>
</dbReference>
<dbReference type="Proteomes" id="UP000092583">
    <property type="component" value="Unassembled WGS sequence"/>
</dbReference>